<dbReference type="Pfam" id="PF13185">
    <property type="entry name" value="GAF_2"/>
    <property type="match status" value="1"/>
</dbReference>
<dbReference type="PANTHER" id="PTHR43304:SF1">
    <property type="entry name" value="PAC DOMAIN-CONTAINING PROTEIN"/>
    <property type="match status" value="1"/>
</dbReference>
<dbReference type="InterPro" id="IPR003661">
    <property type="entry name" value="HisK_dim/P_dom"/>
</dbReference>
<evidence type="ECO:0000256" key="2">
    <source>
        <dbReference type="ARBA" id="ARBA00012438"/>
    </source>
</evidence>
<dbReference type="Gene3D" id="3.30.450.20">
    <property type="entry name" value="PAS domain"/>
    <property type="match status" value="2"/>
</dbReference>
<protein>
    <recommendedName>
        <fullName evidence="2">histidine kinase</fullName>
        <ecNumber evidence="2">2.7.13.3</ecNumber>
    </recommendedName>
</protein>
<keyword evidence="5" id="KW-0418">Kinase</keyword>
<dbReference type="SUPFAM" id="SSF55781">
    <property type="entry name" value="GAF domain-like"/>
    <property type="match status" value="1"/>
</dbReference>
<dbReference type="InterPro" id="IPR013656">
    <property type="entry name" value="PAS_4"/>
</dbReference>
<evidence type="ECO:0000313" key="9">
    <source>
        <dbReference type="Proteomes" id="UP001281203"/>
    </source>
</evidence>
<accession>A0ABU3X1A6</accession>
<dbReference type="InterPro" id="IPR035965">
    <property type="entry name" value="PAS-like_dom_sf"/>
</dbReference>
<dbReference type="SMART" id="SM00065">
    <property type="entry name" value="GAF"/>
    <property type="match status" value="1"/>
</dbReference>
<dbReference type="PROSITE" id="PS50112">
    <property type="entry name" value="PAS"/>
    <property type="match status" value="1"/>
</dbReference>
<reference evidence="8 9" key="1">
    <citation type="submission" date="2019-10" db="EMBL/GenBank/DDBJ databases">
        <title>Isolation and characterization of Methanoculleus sp. Wushi-C6 from a hot spring well.</title>
        <authorList>
            <person name="Chen S.-C."/>
            <person name="Lan Z.-H."/>
            <person name="You Y.-T."/>
            <person name="Lai M.-C."/>
        </authorList>
    </citation>
    <scope>NUCLEOTIDE SEQUENCE [LARGE SCALE GENOMIC DNA]</scope>
    <source>
        <strain evidence="8 9">Wushi-C6</strain>
    </source>
</reference>
<proteinExistence type="predicted"/>
<dbReference type="Pfam" id="PF08447">
    <property type="entry name" value="PAS_3"/>
    <property type="match status" value="1"/>
</dbReference>
<feature type="domain" description="PAS" evidence="7">
    <location>
        <begin position="347"/>
        <end position="419"/>
    </location>
</feature>
<dbReference type="Proteomes" id="UP001281203">
    <property type="component" value="Unassembled WGS sequence"/>
</dbReference>
<dbReference type="InterPro" id="IPR052162">
    <property type="entry name" value="Sensor_kinase/Photoreceptor"/>
</dbReference>
<dbReference type="SMART" id="SM00091">
    <property type="entry name" value="PAS"/>
    <property type="match status" value="2"/>
</dbReference>
<dbReference type="SMART" id="SM00388">
    <property type="entry name" value="HisKA"/>
    <property type="match status" value="1"/>
</dbReference>
<dbReference type="EC" id="2.7.13.3" evidence="2"/>
<evidence type="ECO:0000256" key="4">
    <source>
        <dbReference type="ARBA" id="ARBA00022679"/>
    </source>
</evidence>
<evidence type="ECO:0000256" key="3">
    <source>
        <dbReference type="ARBA" id="ARBA00022553"/>
    </source>
</evidence>
<dbReference type="PANTHER" id="PTHR43304">
    <property type="entry name" value="PHYTOCHROME-LIKE PROTEIN CPH1"/>
    <property type="match status" value="1"/>
</dbReference>
<evidence type="ECO:0000259" key="7">
    <source>
        <dbReference type="PROSITE" id="PS50112"/>
    </source>
</evidence>
<organism evidence="8 9">
    <name type="scientific">Methanoculleus caldifontis</name>
    <dbReference type="NCBI Taxonomy" id="2651577"/>
    <lineage>
        <taxon>Archaea</taxon>
        <taxon>Methanobacteriati</taxon>
        <taxon>Methanobacteriota</taxon>
        <taxon>Stenosarchaea group</taxon>
        <taxon>Methanomicrobia</taxon>
        <taxon>Methanomicrobiales</taxon>
        <taxon>Methanomicrobiaceae</taxon>
        <taxon>Methanoculleus</taxon>
    </lineage>
</organism>
<evidence type="ECO:0000256" key="5">
    <source>
        <dbReference type="ARBA" id="ARBA00022777"/>
    </source>
</evidence>
<keyword evidence="3" id="KW-0597">Phosphoprotein</keyword>
<evidence type="ECO:0000313" key="8">
    <source>
        <dbReference type="EMBL" id="MDV2481844.1"/>
    </source>
</evidence>
<dbReference type="EMBL" id="WBKO01000001">
    <property type="protein sequence ID" value="MDV2481844.1"/>
    <property type="molecule type" value="Genomic_DNA"/>
</dbReference>
<dbReference type="InterPro" id="IPR000014">
    <property type="entry name" value="PAS"/>
</dbReference>
<name>A0ABU3X1A6_9EURY</name>
<dbReference type="Pfam" id="PF08448">
    <property type="entry name" value="PAS_4"/>
    <property type="match status" value="1"/>
</dbReference>
<sequence>MSSRQSERGPAGDCPDAELIARLQAENEALRRENAEFRQAESGRRRAEESLLWRRRREELLADVASRLLSTEEPQQIVNDLCGKTMAFLECDVFFNYLVDAERDCMYLNASEGIPEEEAERIAWLDYGVAVCGCAARDGCRIVAEDIPATLDPRTDLVRSYGVQAYACHPLVVEGVVLGTLSFGTRSRTRFRDRDLEVMKTVADYIAIAMHRLISKRALEESEERFFVIFDRASFPIALLRQSDDTFVDVNEEWVKTFGHTREEARGKTSLALGIDRDPGTLSRIRTGLLRDGTVRDLELTRFTKAGEARIISNNLDIVTVDGEQYVLTVVQDITRRRQTEDELHTSLDRLALALDAISAGVSFWNIEHGWSEWNHRQYEILGYAPGTVEPGLDALLERVHPGDRDRVIAELDRSIREQKDYAMDYRVSLPGDEERWVHSVRKFAYDAEDRPVASHGIMYDITYRKRYEAIRQEAYAQIERNIEQFAVLGDHIRHPLQVILARADLLEDATAAASIQEQVQRINGIVRQLDRGWVESRSIRRFLKRNERA</sequence>
<dbReference type="SUPFAM" id="SSF55785">
    <property type="entry name" value="PYP-like sensor domain (PAS domain)"/>
    <property type="match status" value="2"/>
</dbReference>
<dbReference type="InterPro" id="IPR003018">
    <property type="entry name" value="GAF"/>
</dbReference>
<dbReference type="Gene3D" id="2.10.70.100">
    <property type="match status" value="1"/>
</dbReference>
<comment type="caution">
    <text evidence="8">The sequence shown here is derived from an EMBL/GenBank/DDBJ whole genome shotgun (WGS) entry which is preliminary data.</text>
</comment>
<keyword evidence="9" id="KW-1185">Reference proteome</keyword>
<keyword evidence="4" id="KW-0808">Transferase</keyword>
<dbReference type="RefSeq" id="WP_317064862.1">
    <property type="nucleotide sequence ID" value="NZ_WBKO01000001.1"/>
</dbReference>
<evidence type="ECO:0000256" key="1">
    <source>
        <dbReference type="ARBA" id="ARBA00000085"/>
    </source>
</evidence>
<dbReference type="InterPro" id="IPR029016">
    <property type="entry name" value="GAF-like_dom_sf"/>
</dbReference>
<comment type="catalytic activity">
    <reaction evidence="1">
        <text>ATP + protein L-histidine = ADP + protein N-phospho-L-histidine.</text>
        <dbReference type="EC" id="2.7.13.3"/>
    </reaction>
</comment>
<feature type="coiled-coil region" evidence="6">
    <location>
        <begin position="20"/>
        <end position="50"/>
    </location>
</feature>
<keyword evidence="6" id="KW-0175">Coiled coil</keyword>
<dbReference type="Gene3D" id="3.30.450.40">
    <property type="match status" value="1"/>
</dbReference>
<dbReference type="InterPro" id="IPR013655">
    <property type="entry name" value="PAS_fold_3"/>
</dbReference>
<dbReference type="NCBIfam" id="TIGR00229">
    <property type="entry name" value="sensory_box"/>
    <property type="match status" value="2"/>
</dbReference>
<dbReference type="CDD" id="cd00130">
    <property type="entry name" value="PAS"/>
    <property type="match status" value="1"/>
</dbReference>
<gene>
    <name evidence="8" type="ORF">F8E02_07450</name>
</gene>
<evidence type="ECO:0000256" key="6">
    <source>
        <dbReference type="SAM" id="Coils"/>
    </source>
</evidence>